<comment type="caution">
    <text evidence="2">The sequence shown here is derived from an EMBL/GenBank/DDBJ whole genome shotgun (WGS) entry which is preliminary data.</text>
</comment>
<sequence length="193" mass="22432">MSSQSKAIYLQASILAFTLASLNCNAQLGQQNNNRLQRFLEESSIVNFEEIKSDAVGQILKHNVYYITRKTKNTFDTSKTHEDKFIVLDTGETIVHFECLNDNTLLPKFLSLIRDDFILDPQTAPLFEDLLDIIYPIEEWKIDKREIVQKNGKWYFLRDAYFRSKQGFEVTLDSDGKIIAICYKMKWDEPDGS</sequence>
<feature type="signal peptide" evidence="1">
    <location>
        <begin position="1"/>
        <end position="26"/>
    </location>
</feature>
<keyword evidence="1" id="KW-0732">Signal</keyword>
<accession>A0ABW4XXX6</accession>
<evidence type="ECO:0000256" key="1">
    <source>
        <dbReference type="SAM" id="SignalP"/>
    </source>
</evidence>
<gene>
    <name evidence="2" type="ORF">ACFSJE_08030</name>
</gene>
<keyword evidence="3" id="KW-1185">Reference proteome</keyword>
<organism evidence="2 3">
    <name type="scientific">Flagellimonas iocasae</name>
    <dbReference type="NCBI Taxonomy" id="2055905"/>
    <lineage>
        <taxon>Bacteria</taxon>
        <taxon>Pseudomonadati</taxon>
        <taxon>Bacteroidota</taxon>
        <taxon>Flavobacteriia</taxon>
        <taxon>Flavobacteriales</taxon>
        <taxon>Flavobacteriaceae</taxon>
        <taxon>Flagellimonas</taxon>
    </lineage>
</organism>
<proteinExistence type="predicted"/>
<protein>
    <submittedName>
        <fullName evidence="2">Uncharacterized protein</fullName>
    </submittedName>
</protein>
<evidence type="ECO:0000313" key="2">
    <source>
        <dbReference type="EMBL" id="MFD2099715.1"/>
    </source>
</evidence>
<name>A0ABW4XXX6_9FLAO</name>
<feature type="chain" id="PRO_5046558664" evidence="1">
    <location>
        <begin position="27"/>
        <end position="193"/>
    </location>
</feature>
<dbReference type="EMBL" id="JBHUHU010000003">
    <property type="protein sequence ID" value="MFD2099715.1"/>
    <property type="molecule type" value="Genomic_DNA"/>
</dbReference>
<dbReference type="Proteomes" id="UP001597342">
    <property type="component" value="Unassembled WGS sequence"/>
</dbReference>
<reference evidence="3" key="1">
    <citation type="journal article" date="2019" name="Int. J. Syst. Evol. Microbiol.">
        <title>The Global Catalogue of Microorganisms (GCM) 10K type strain sequencing project: providing services to taxonomists for standard genome sequencing and annotation.</title>
        <authorList>
            <consortium name="The Broad Institute Genomics Platform"/>
            <consortium name="The Broad Institute Genome Sequencing Center for Infectious Disease"/>
            <person name="Wu L."/>
            <person name="Ma J."/>
        </authorList>
    </citation>
    <scope>NUCLEOTIDE SEQUENCE [LARGE SCALE GENOMIC DNA]</scope>
    <source>
        <strain evidence="3">JCM 3389</strain>
    </source>
</reference>
<dbReference type="RefSeq" id="WP_379830471.1">
    <property type="nucleotide sequence ID" value="NZ_JBHUHU010000003.1"/>
</dbReference>
<evidence type="ECO:0000313" key="3">
    <source>
        <dbReference type="Proteomes" id="UP001597342"/>
    </source>
</evidence>